<keyword evidence="2" id="KW-1185">Reference proteome</keyword>
<dbReference type="RefSeq" id="WP_130566122.1">
    <property type="nucleotide sequence ID" value="NZ_SHLY01000002.1"/>
</dbReference>
<dbReference type="Proteomes" id="UP000292544">
    <property type="component" value="Unassembled WGS sequence"/>
</dbReference>
<organism evidence="1 2">
    <name type="scientific">Corallincola spongiicola</name>
    <dbReference type="NCBI Taxonomy" id="2520508"/>
    <lineage>
        <taxon>Bacteria</taxon>
        <taxon>Pseudomonadati</taxon>
        <taxon>Pseudomonadota</taxon>
        <taxon>Gammaproteobacteria</taxon>
        <taxon>Alteromonadales</taxon>
        <taxon>Psychromonadaceae</taxon>
        <taxon>Corallincola</taxon>
    </lineage>
</organism>
<comment type="caution">
    <text evidence="1">The sequence shown here is derived from an EMBL/GenBank/DDBJ whole genome shotgun (WGS) entry which is preliminary data.</text>
</comment>
<dbReference type="EMBL" id="SHLY01000002">
    <property type="protein sequence ID" value="TAA46824.1"/>
    <property type="molecule type" value="Genomic_DNA"/>
</dbReference>
<name>A0ABY1WQ39_9GAMM</name>
<proteinExistence type="predicted"/>
<evidence type="ECO:0000313" key="2">
    <source>
        <dbReference type="Proteomes" id="UP000292544"/>
    </source>
</evidence>
<dbReference type="Gene3D" id="3.40.50.2000">
    <property type="entry name" value="Glycogen Phosphorylase B"/>
    <property type="match status" value="1"/>
</dbReference>
<dbReference type="NCBIfam" id="TIGR00661">
    <property type="entry name" value="MJ1255"/>
    <property type="match status" value="1"/>
</dbReference>
<protein>
    <submittedName>
        <fullName evidence="1">Glycosyltransferase</fullName>
    </submittedName>
</protein>
<dbReference type="Pfam" id="PF13528">
    <property type="entry name" value="Glyco_trans_1_3"/>
    <property type="match status" value="1"/>
</dbReference>
<dbReference type="InterPro" id="IPR005262">
    <property type="entry name" value="MJ1255-like"/>
</dbReference>
<gene>
    <name evidence="1" type="ORF">EXY25_06100</name>
</gene>
<dbReference type="SUPFAM" id="SSF53756">
    <property type="entry name" value="UDP-Glycosyltransferase/glycogen phosphorylase"/>
    <property type="match status" value="1"/>
</dbReference>
<evidence type="ECO:0000313" key="1">
    <source>
        <dbReference type="EMBL" id="TAA46824.1"/>
    </source>
</evidence>
<sequence length="342" mass="37914">MKILYGVQGTGNGHMTRARVMAKALAEAGIATDYLVSGRPLDQLFDMQPFGDFFWRQGLTFAVSAGSINLWQTLKQASLRQLWRDIRSLDLSAYDLVITDFEPVTAWAAKLQGVPSLALSHQASFRYDVPKRGYNLAARILMSGFAPASEHIGLHWHHFDQTILPPIIDIEHRSLPALKNKVVVYLPFEALIKIETMLLSQPNTNFYCYHPAISSAKLQQHIQWLPLSKHSFANDLADAEGVICNSGFELPSEALFLGKKLLVKPLVGQFEQESNAATLAKLQLAQVMDTLSASSLNEFLATPAKMPLSYPCVAAALAGWLAQQRSEPLEKVAERLWAKVSI</sequence>
<accession>A0ABY1WQ39</accession>
<reference evidence="2" key="1">
    <citation type="submission" date="2019-02" db="EMBL/GenBank/DDBJ databases">
        <title>Draft genome sequence of Muricauda sp. 176CP4-71.</title>
        <authorList>
            <person name="Park J.-S."/>
        </authorList>
    </citation>
    <scope>NUCLEOTIDE SEQUENCE [LARGE SCALE GENOMIC DNA]</scope>
    <source>
        <strain evidence="2">176GS2-150</strain>
    </source>
</reference>